<feature type="signal peptide" evidence="1">
    <location>
        <begin position="1"/>
        <end position="22"/>
    </location>
</feature>
<name>A0A1L9P2Q1_ASPVE</name>
<evidence type="ECO:0000313" key="2">
    <source>
        <dbReference type="EMBL" id="OJI95819.1"/>
    </source>
</evidence>
<feature type="chain" id="PRO_5012611905" evidence="1">
    <location>
        <begin position="23"/>
        <end position="108"/>
    </location>
</feature>
<evidence type="ECO:0000313" key="3">
    <source>
        <dbReference type="Proteomes" id="UP000184073"/>
    </source>
</evidence>
<dbReference type="RefSeq" id="XP_040661582.1">
    <property type="nucleotide sequence ID" value="XM_040816409.1"/>
</dbReference>
<sequence length="108" mass="11265">MKLPTISATVFTLIALSTSAAANRCDRQENALYTYIVEAEDAEDAGGICNGLWDNLKSAACVTSDEKCSEGDGSIKWSFDVGRGCGGGSVEGAWSEATGNKYGTIDCP</sequence>
<keyword evidence="3" id="KW-1185">Reference proteome</keyword>
<dbReference type="GeneID" id="63731920"/>
<evidence type="ECO:0000256" key="1">
    <source>
        <dbReference type="SAM" id="SignalP"/>
    </source>
</evidence>
<dbReference type="AlphaFoldDB" id="A0A1L9P2Q1"/>
<reference evidence="3" key="1">
    <citation type="journal article" date="2017" name="Genome Biol.">
        <title>Comparative genomics reveals high biological diversity and specific adaptations in the industrially and medically important fungal genus Aspergillus.</title>
        <authorList>
            <person name="de Vries R.P."/>
            <person name="Riley R."/>
            <person name="Wiebenga A."/>
            <person name="Aguilar-Osorio G."/>
            <person name="Amillis S."/>
            <person name="Uchima C.A."/>
            <person name="Anderluh G."/>
            <person name="Asadollahi M."/>
            <person name="Askin M."/>
            <person name="Barry K."/>
            <person name="Battaglia E."/>
            <person name="Bayram O."/>
            <person name="Benocci T."/>
            <person name="Braus-Stromeyer S.A."/>
            <person name="Caldana C."/>
            <person name="Canovas D."/>
            <person name="Cerqueira G.C."/>
            <person name="Chen F."/>
            <person name="Chen W."/>
            <person name="Choi C."/>
            <person name="Clum A."/>
            <person name="Dos Santos R.A."/>
            <person name="Damasio A.R."/>
            <person name="Diallinas G."/>
            <person name="Emri T."/>
            <person name="Fekete E."/>
            <person name="Flipphi M."/>
            <person name="Freyberg S."/>
            <person name="Gallo A."/>
            <person name="Gournas C."/>
            <person name="Habgood R."/>
            <person name="Hainaut M."/>
            <person name="Harispe M.L."/>
            <person name="Henrissat B."/>
            <person name="Hilden K.S."/>
            <person name="Hope R."/>
            <person name="Hossain A."/>
            <person name="Karabika E."/>
            <person name="Karaffa L."/>
            <person name="Karanyi Z."/>
            <person name="Krasevec N."/>
            <person name="Kuo A."/>
            <person name="Kusch H."/>
            <person name="LaButti K."/>
            <person name="Lagendijk E.L."/>
            <person name="Lapidus A."/>
            <person name="Levasseur A."/>
            <person name="Lindquist E."/>
            <person name="Lipzen A."/>
            <person name="Logrieco A.F."/>
            <person name="MacCabe A."/>
            <person name="Maekelae M.R."/>
            <person name="Malavazi I."/>
            <person name="Melin P."/>
            <person name="Meyer V."/>
            <person name="Mielnichuk N."/>
            <person name="Miskei M."/>
            <person name="Molnar A.P."/>
            <person name="Mule G."/>
            <person name="Ngan C.Y."/>
            <person name="Orejas M."/>
            <person name="Orosz E."/>
            <person name="Ouedraogo J.P."/>
            <person name="Overkamp K.M."/>
            <person name="Park H.-S."/>
            <person name="Perrone G."/>
            <person name="Piumi F."/>
            <person name="Punt P.J."/>
            <person name="Ram A.F."/>
            <person name="Ramon A."/>
            <person name="Rauscher S."/>
            <person name="Record E."/>
            <person name="Riano-Pachon D.M."/>
            <person name="Robert V."/>
            <person name="Roehrig J."/>
            <person name="Ruller R."/>
            <person name="Salamov A."/>
            <person name="Salih N.S."/>
            <person name="Samson R.A."/>
            <person name="Sandor E."/>
            <person name="Sanguinetti M."/>
            <person name="Schuetze T."/>
            <person name="Sepcic K."/>
            <person name="Shelest E."/>
            <person name="Sherlock G."/>
            <person name="Sophianopoulou V."/>
            <person name="Squina F.M."/>
            <person name="Sun H."/>
            <person name="Susca A."/>
            <person name="Todd R.B."/>
            <person name="Tsang A."/>
            <person name="Unkles S.E."/>
            <person name="van de Wiele N."/>
            <person name="van Rossen-Uffink D."/>
            <person name="Oliveira J.V."/>
            <person name="Vesth T.C."/>
            <person name="Visser J."/>
            <person name="Yu J.-H."/>
            <person name="Zhou M."/>
            <person name="Andersen M.R."/>
            <person name="Archer D.B."/>
            <person name="Baker S.E."/>
            <person name="Benoit I."/>
            <person name="Brakhage A.A."/>
            <person name="Braus G.H."/>
            <person name="Fischer R."/>
            <person name="Frisvad J.C."/>
            <person name="Goldman G.H."/>
            <person name="Houbraken J."/>
            <person name="Oakley B."/>
            <person name="Pocsi I."/>
            <person name="Scazzocchio C."/>
            <person name="Seiboth B."/>
            <person name="vanKuyk P.A."/>
            <person name="Wortman J."/>
            <person name="Dyer P.S."/>
            <person name="Grigoriev I.V."/>
        </authorList>
    </citation>
    <scope>NUCLEOTIDE SEQUENCE [LARGE SCALE GENOMIC DNA]</scope>
    <source>
        <strain evidence="3">CBS 583.65</strain>
    </source>
</reference>
<dbReference type="VEuPathDB" id="FungiDB:ASPVEDRAFT_77598"/>
<dbReference type="EMBL" id="KV878125">
    <property type="protein sequence ID" value="OJI95819.1"/>
    <property type="molecule type" value="Genomic_DNA"/>
</dbReference>
<proteinExistence type="predicted"/>
<accession>A0A1L9P2Q1</accession>
<dbReference type="Proteomes" id="UP000184073">
    <property type="component" value="Unassembled WGS sequence"/>
</dbReference>
<gene>
    <name evidence="2" type="ORF">ASPVEDRAFT_77598</name>
</gene>
<protein>
    <submittedName>
        <fullName evidence="2">Uncharacterized protein</fullName>
    </submittedName>
</protein>
<keyword evidence="1" id="KW-0732">Signal</keyword>
<organism evidence="2 3">
    <name type="scientific">Aspergillus versicolor CBS 583.65</name>
    <dbReference type="NCBI Taxonomy" id="1036611"/>
    <lineage>
        <taxon>Eukaryota</taxon>
        <taxon>Fungi</taxon>
        <taxon>Dikarya</taxon>
        <taxon>Ascomycota</taxon>
        <taxon>Pezizomycotina</taxon>
        <taxon>Eurotiomycetes</taxon>
        <taxon>Eurotiomycetidae</taxon>
        <taxon>Eurotiales</taxon>
        <taxon>Aspergillaceae</taxon>
        <taxon>Aspergillus</taxon>
        <taxon>Aspergillus subgen. Nidulantes</taxon>
    </lineage>
</organism>